<evidence type="ECO:0000256" key="1">
    <source>
        <dbReference type="SAM" id="MobiDB-lite"/>
    </source>
</evidence>
<sequence length="167" mass="17570">MGPASSPTAFLHRGVGQAKGASAETKGGHFLPECILAQGDQASNGGTCRTPREGRLFPQCISAQCRAGTWGSSKEQKGPVSFSIIFPDLFLHRSVGQAKDELTVERQKGPAPSTSAFLHTGVGQAEGVPAGKKENKKGATYFSNSFLQRGVRQATGVSVENMGRAHQ</sequence>
<gene>
    <name evidence="2" type="ORF">DUNSADRAFT_10394</name>
</gene>
<feature type="region of interest" description="Disordered" evidence="1">
    <location>
        <begin position="1"/>
        <end position="24"/>
    </location>
</feature>
<name>A0ABQ7GFG6_DUNSA</name>
<reference evidence="2" key="1">
    <citation type="submission" date="2017-08" db="EMBL/GenBank/DDBJ databases">
        <authorList>
            <person name="Polle J.E."/>
            <person name="Barry K."/>
            <person name="Cushman J."/>
            <person name="Schmutz J."/>
            <person name="Tran D."/>
            <person name="Hathwaick L.T."/>
            <person name="Yim W.C."/>
            <person name="Jenkins J."/>
            <person name="Mckie-Krisberg Z.M."/>
            <person name="Prochnik S."/>
            <person name="Lindquist E."/>
            <person name="Dockter R.B."/>
            <person name="Adam C."/>
            <person name="Molina H."/>
            <person name="Bunkerborg J."/>
            <person name="Jin E."/>
            <person name="Buchheim M."/>
            <person name="Magnuson J."/>
        </authorList>
    </citation>
    <scope>NUCLEOTIDE SEQUENCE</scope>
    <source>
        <strain evidence="2">CCAP 19/18</strain>
    </source>
</reference>
<dbReference type="EMBL" id="MU069816">
    <property type="protein sequence ID" value="KAF5833353.1"/>
    <property type="molecule type" value="Genomic_DNA"/>
</dbReference>
<protein>
    <recommendedName>
        <fullName evidence="4">Encoded protein</fullName>
    </recommendedName>
</protein>
<proteinExistence type="predicted"/>
<evidence type="ECO:0000313" key="2">
    <source>
        <dbReference type="EMBL" id="KAF5833353.1"/>
    </source>
</evidence>
<organism evidence="2 3">
    <name type="scientific">Dunaliella salina</name>
    <name type="common">Green alga</name>
    <name type="synonym">Protococcus salinus</name>
    <dbReference type="NCBI Taxonomy" id="3046"/>
    <lineage>
        <taxon>Eukaryota</taxon>
        <taxon>Viridiplantae</taxon>
        <taxon>Chlorophyta</taxon>
        <taxon>core chlorophytes</taxon>
        <taxon>Chlorophyceae</taxon>
        <taxon>CS clade</taxon>
        <taxon>Chlamydomonadales</taxon>
        <taxon>Dunaliellaceae</taxon>
        <taxon>Dunaliella</taxon>
    </lineage>
</organism>
<accession>A0ABQ7GFG6</accession>
<keyword evidence="3" id="KW-1185">Reference proteome</keyword>
<comment type="caution">
    <text evidence="2">The sequence shown here is derived from an EMBL/GenBank/DDBJ whole genome shotgun (WGS) entry which is preliminary data.</text>
</comment>
<dbReference type="Proteomes" id="UP000815325">
    <property type="component" value="Unassembled WGS sequence"/>
</dbReference>
<evidence type="ECO:0000313" key="3">
    <source>
        <dbReference type="Proteomes" id="UP000815325"/>
    </source>
</evidence>
<evidence type="ECO:0008006" key="4">
    <source>
        <dbReference type="Google" id="ProtNLM"/>
    </source>
</evidence>